<dbReference type="GO" id="GO:0032991">
    <property type="term" value="C:protein-containing complex"/>
    <property type="evidence" value="ECO:0007669"/>
    <property type="project" value="TreeGrafter"/>
</dbReference>
<dbReference type="PANTHER" id="PTHR14614">
    <property type="entry name" value="HEPATOCELLULAR CARCINOMA-ASSOCIATED ANTIGEN"/>
    <property type="match status" value="1"/>
</dbReference>
<dbReference type="SUPFAM" id="SSF53335">
    <property type="entry name" value="S-adenosyl-L-methionine-dependent methyltransferases"/>
    <property type="match status" value="1"/>
</dbReference>
<dbReference type="Proteomes" id="UP000515146">
    <property type="component" value="Unplaced"/>
</dbReference>
<dbReference type="OrthoDB" id="413520at2759"/>
<dbReference type="GO" id="GO:0005829">
    <property type="term" value="C:cytosol"/>
    <property type="evidence" value="ECO:0007669"/>
    <property type="project" value="TreeGrafter"/>
</dbReference>
<dbReference type="PANTHER" id="PTHR14614:SF109">
    <property type="entry name" value="RIBOSOMAL LYSINE N-METHYLTRANSFERASE 5"/>
    <property type="match status" value="1"/>
</dbReference>
<evidence type="ECO:0000313" key="2">
    <source>
        <dbReference type="RefSeq" id="XP_027197861.1"/>
    </source>
</evidence>
<dbReference type="InterPro" id="IPR019410">
    <property type="entry name" value="Methyltransf_16"/>
</dbReference>
<dbReference type="InParanoid" id="A0A6P6XY55"/>
<dbReference type="Pfam" id="PF10294">
    <property type="entry name" value="Methyltransf_16"/>
    <property type="match status" value="1"/>
</dbReference>
<accession>A0A6P6XY55</accession>
<name>A0A6P6XY55_DERPT</name>
<organism evidence="1 2">
    <name type="scientific">Dermatophagoides pteronyssinus</name>
    <name type="common">European house dust mite</name>
    <dbReference type="NCBI Taxonomy" id="6956"/>
    <lineage>
        <taxon>Eukaryota</taxon>
        <taxon>Metazoa</taxon>
        <taxon>Ecdysozoa</taxon>
        <taxon>Arthropoda</taxon>
        <taxon>Chelicerata</taxon>
        <taxon>Arachnida</taxon>
        <taxon>Acari</taxon>
        <taxon>Acariformes</taxon>
        <taxon>Sarcoptiformes</taxon>
        <taxon>Astigmata</taxon>
        <taxon>Psoroptidia</taxon>
        <taxon>Analgoidea</taxon>
        <taxon>Pyroglyphidae</taxon>
        <taxon>Dermatophagoidinae</taxon>
        <taxon>Dermatophagoides</taxon>
    </lineage>
</organism>
<keyword evidence="1" id="KW-1185">Reference proteome</keyword>
<protein>
    <submittedName>
        <fullName evidence="2">Protein-lysine methyltransferase METTL21D-like</fullName>
    </submittedName>
</protein>
<dbReference type="RefSeq" id="XP_027197861.1">
    <property type="nucleotide sequence ID" value="XM_027342060.1"/>
</dbReference>
<sequence length="248" mass="29010">MFDNNYFSRQVYFDHPELAVNYDITESDDENPSVTIIQKYDSDESGVVWDAAILLAKYLEYDCHCHGQSMVNLNVIELGSGTGFVGIWCAAMGASVMLTDLQAGIPLIKLNMVGNSSLFKGEENVLVKSFDWFDRSEFQWEFLRWKTLDEIDYILISDCLYYEQGMIALVQFIKWTFETLISRQSHTRLRILISYEDRHEKMQICNDFFQKLNQFKHLKCEAITNEQLHPDYRSNDLHLLRITYATEC</sequence>
<dbReference type="Gene3D" id="3.40.50.150">
    <property type="entry name" value="Vaccinia Virus protein VP39"/>
    <property type="match status" value="1"/>
</dbReference>
<dbReference type="KEGG" id="dpte:113792154"/>
<reference evidence="2" key="1">
    <citation type="submission" date="2025-08" db="UniProtKB">
        <authorList>
            <consortium name="RefSeq"/>
        </authorList>
    </citation>
    <scope>IDENTIFICATION</scope>
    <source>
        <strain evidence="2">Airmid</strain>
    </source>
</reference>
<proteinExistence type="predicted"/>
<dbReference type="InterPro" id="IPR029063">
    <property type="entry name" value="SAM-dependent_MTases_sf"/>
</dbReference>
<dbReference type="AlphaFoldDB" id="A0A6P6XY55"/>
<evidence type="ECO:0000313" key="1">
    <source>
        <dbReference type="Proteomes" id="UP000515146"/>
    </source>
</evidence>
<gene>
    <name evidence="2" type="primary">LOC113792154</name>
</gene>